<reference evidence="2" key="3">
    <citation type="submission" date="2023-06" db="EMBL/GenBank/DDBJ databases">
        <authorList>
            <consortium name="Clinical and Environmental Microbiology Branch: Whole genome sequencing antimicrobial resistance pathogens in the healthcare setting"/>
        </authorList>
    </citation>
    <scope>NUCLEOTIDE SEQUENCE</scope>
    <source>
        <strain evidence="2">Microbial</strain>
    </source>
</reference>
<dbReference type="KEGG" id="pvl:AOB99_13675"/>
<dbReference type="EMBL" id="UGTS01000005">
    <property type="protein sequence ID" value="SUC38295.1"/>
    <property type="molecule type" value="Genomic_DNA"/>
</dbReference>
<name>A0A1Z1ST72_PROMI</name>
<dbReference type="STRING" id="584.AOUC001_03050"/>
<dbReference type="Gene3D" id="3.40.50.1820">
    <property type="entry name" value="alpha/beta hydrolase"/>
    <property type="match status" value="1"/>
</dbReference>
<dbReference type="EMBL" id="ABKSPD020000006">
    <property type="protein sequence ID" value="EKW9776217.1"/>
    <property type="molecule type" value="Genomic_DNA"/>
</dbReference>
<evidence type="ECO:0000313" key="8">
    <source>
        <dbReference type="Proteomes" id="UP001171165"/>
    </source>
</evidence>
<dbReference type="InterPro" id="IPR008886">
    <property type="entry name" value="UPF0227/Esterase_YqiA"/>
</dbReference>
<dbReference type="NCBIfam" id="NF008291">
    <property type="entry name" value="PRK11071.1"/>
    <property type="match status" value="1"/>
</dbReference>
<dbReference type="SUPFAM" id="SSF53474">
    <property type="entry name" value="alpha/beta-Hydrolases"/>
    <property type="match status" value="1"/>
</dbReference>
<dbReference type="Proteomes" id="UP000195540">
    <property type="component" value="Chromosome"/>
</dbReference>
<organism evidence="2 8">
    <name type="scientific">Proteus mirabilis</name>
    <dbReference type="NCBI Taxonomy" id="584"/>
    <lineage>
        <taxon>Bacteria</taxon>
        <taxon>Pseudomonadati</taxon>
        <taxon>Pseudomonadota</taxon>
        <taxon>Gammaproteobacteria</taxon>
        <taxon>Enterobacterales</taxon>
        <taxon>Morganellaceae</taxon>
        <taxon>Proteus</taxon>
    </lineage>
</organism>
<dbReference type="PANTHER" id="PTHR35602:SF3">
    <property type="entry name" value="ESTERASE YQIA"/>
    <property type="match status" value="1"/>
</dbReference>
<dbReference type="InterPro" id="IPR029058">
    <property type="entry name" value="AB_hydrolase_fold"/>
</dbReference>
<accession>A0A1Z1ST72</accession>
<evidence type="ECO:0000313" key="5">
    <source>
        <dbReference type="Proteomes" id="UP000195540"/>
    </source>
</evidence>
<dbReference type="RefSeq" id="WP_004245556.1">
    <property type="nucleotide sequence ID" value="NZ_ABFDCH020000075.1"/>
</dbReference>
<dbReference type="GeneID" id="6802994"/>
<protein>
    <submittedName>
        <fullName evidence="2">Esterase YqiA</fullName>
    </submittedName>
</protein>
<sequence>MSRILYLHGFNSSPQSAKAQGFKQWLSVTHPDIELLVPQLPPYPQQAAQLIEKLVKDNANDKLGLIGSSLGGYLAIWLSQRFHLPAVVVNPAVRPFDLLQDFLGDNENPYTHQKYRLAPHHMDELLALRIPTITSPDLIWLLQQTGDEILDYRQAVSYLGACKQTVEQGGNHAFVNFERFFPEIVQFLKITSFSTH</sequence>
<dbReference type="Proteomes" id="UP000251485">
    <property type="component" value="Unassembled WGS sequence"/>
</dbReference>
<dbReference type="AlphaFoldDB" id="A0A1Z1ST72"/>
<dbReference type="OMA" id="MLAHYPG"/>
<dbReference type="PANTHER" id="PTHR35602">
    <property type="entry name" value="ESTERASE YQIA-RELATED"/>
    <property type="match status" value="1"/>
</dbReference>
<dbReference type="DNASU" id="6802994"/>
<proteinExistence type="predicted"/>
<dbReference type="Proteomes" id="UP000254191">
    <property type="component" value="Unassembled WGS sequence"/>
</dbReference>
<dbReference type="EMBL" id="UAUE01000023">
    <property type="protein sequence ID" value="SPY97837.1"/>
    <property type="molecule type" value="Genomic_DNA"/>
</dbReference>
<evidence type="ECO:0000313" key="2">
    <source>
        <dbReference type="EMBL" id="EKW9776217.1"/>
    </source>
</evidence>
<evidence type="ECO:0000313" key="7">
    <source>
        <dbReference type="Proteomes" id="UP000254191"/>
    </source>
</evidence>
<dbReference type="EMBL" id="CP021694">
    <property type="protein sequence ID" value="ARX33711.1"/>
    <property type="molecule type" value="Genomic_DNA"/>
</dbReference>
<gene>
    <name evidence="2" type="primary">yqiA</name>
    <name evidence="1" type="ORF">AM402_05945</name>
    <name evidence="3" type="ORF">NCTC10975_02947</name>
    <name evidence="4" type="ORF">NCTC11938_02560</name>
    <name evidence="2" type="ORF">PW210_002035</name>
</gene>
<evidence type="ECO:0000313" key="3">
    <source>
        <dbReference type="EMBL" id="SPY97837.1"/>
    </source>
</evidence>
<dbReference type="OrthoDB" id="9814831at2"/>
<evidence type="ECO:0000313" key="1">
    <source>
        <dbReference type="EMBL" id="ARX33711.1"/>
    </source>
</evidence>
<evidence type="ECO:0000313" key="4">
    <source>
        <dbReference type="EMBL" id="SUC38295.1"/>
    </source>
</evidence>
<evidence type="ECO:0000313" key="6">
    <source>
        <dbReference type="Proteomes" id="UP000251485"/>
    </source>
</evidence>
<reference evidence="1 5" key="1">
    <citation type="submission" date="2017-05" db="EMBL/GenBank/DDBJ databases">
        <title>Whole genome sequencing of Proteus mirabilis AR_0155.</title>
        <authorList>
            <person name="Conlan S."/>
            <person name="Thomas P.J."/>
            <person name="Mullikin J."/>
            <person name="Frank K.M."/>
            <person name="Segre J.A."/>
        </authorList>
    </citation>
    <scope>NUCLEOTIDE SEQUENCE [LARGE SCALE GENOMIC DNA]</scope>
    <source>
        <strain evidence="1 5">AR_0155</strain>
    </source>
</reference>
<reference evidence="6 7" key="2">
    <citation type="submission" date="2018-06" db="EMBL/GenBank/DDBJ databases">
        <authorList>
            <consortium name="Pathogen Informatics"/>
            <person name="Doyle S."/>
        </authorList>
    </citation>
    <scope>NUCLEOTIDE SEQUENCE [LARGE SCALE GENOMIC DNA]</scope>
    <source>
        <strain evidence="3 6">NCTC10975</strain>
        <strain evidence="4 7">NCTC11938</strain>
    </source>
</reference>
<dbReference type="Proteomes" id="UP001171165">
    <property type="component" value="Unassembled WGS sequence"/>
</dbReference>
<dbReference type="Pfam" id="PF05728">
    <property type="entry name" value="UPF0227"/>
    <property type="match status" value="1"/>
</dbReference>